<evidence type="ECO:0000313" key="1">
    <source>
        <dbReference type="EMBL" id="SIT47527.1"/>
    </source>
</evidence>
<accession>A0A1N7SKM7</accession>
<dbReference type="Proteomes" id="UP000187012">
    <property type="component" value="Unassembled WGS sequence"/>
</dbReference>
<sequence length="104" mass="11679">METASKAKRTVTSDPVRAYARDVVAGKIIAEPRVRAACKRHLQDVKLEHERGLKWEKAAATRVFGFFEDVLHLNVGQYEDPRAHGAGDRNVFIEDGCQRLPYGS</sequence>
<organism evidence="1 2">
    <name type="scientific">Paraburkholderia ribeironis</name>
    <dbReference type="NCBI Taxonomy" id="1247936"/>
    <lineage>
        <taxon>Bacteria</taxon>
        <taxon>Pseudomonadati</taxon>
        <taxon>Pseudomonadota</taxon>
        <taxon>Betaproteobacteria</taxon>
        <taxon>Burkholderiales</taxon>
        <taxon>Burkholderiaceae</taxon>
        <taxon>Paraburkholderia</taxon>
    </lineage>
</organism>
<dbReference type="EMBL" id="CYGX02000075">
    <property type="protein sequence ID" value="SIT47527.1"/>
    <property type="molecule type" value="Genomic_DNA"/>
</dbReference>
<proteinExistence type="predicted"/>
<name>A0A1N7SKM7_9BURK</name>
<keyword evidence="2" id="KW-1185">Reference proteome</keyword>
<dbReference type="STRING" id="1247936.BN2475_750027"/>
<protein>
    <submittedName>
        <fullName evidence="1">Uncharacterized protein</fullName>
    </submittedName>
</protein>
<dbReference type="AlphaFoldDB" id="A0A1N7SKM7"/>
<reference evidence="1 2" key="1">
    <citation type="submission" date="2016-12" db="EMBL/GenBank/DDBJ databases">
        <authorList>
            <person name="Song W.-J."/>
            <person name="Kurnit D.M."/>
        </authorList>
    </citation>
    <scope>NUCLEOTIDE SEQUENCE [LARGE SCALE GENOMIC DNA]</scope>
    <source>
        <strain evidence="1 2">STM7296</strain>
    </source>
</reference>
<evidence type="ECO:0000313" key="2">
    <source>
        <dbReference type="Proteomes" id="UP000187012"/>
    </source>
</evidence>
<gene>
    <name evidence="1" type="ORF">BN2475_750027</name>
</gene>